<reference evidence="2" key="1">
    <citation type="submission" date="2013-11" db="EMBL/GenBank/DDBJ databases">
        <title>Genome sequence of the fusiform rust pathogen reveals effectors for host alternation and coevolution with pine.</title>
        <authorList>
            <consortium name="DOE Joint Genome Institute"/>
            <person name="Smith K."/>
            <person name="Pendleton A."/>
            <person name="Kubisiak T."/>
            <person name="Anderson C."/>
            <person name="Salamov A."/>
            <person name="Aerts A."/>
            <person name="Riley R."/>
            <person name="Clum A."/>
            <person name="Lindquist E."/>
            <person name="Ence D."/>
            <person name="Campbell M."/>
            <person name="Kronenberg Z."/>
            <person name="Feau N."/>
            <person name="Dhillon B."/>
            <person name="Hamelin R."/>
            <person name="Burleigh J."/>
            <person name="Smith J."/>
            <person name="Yandell M."/>
            <person name="Nelson C."/>
            <person name="Grigoriev I."/>
            <person name="Davis J."/>
        </authorList>
    </citation>
    <scope>NUCLEOTIDE SEQUENCE</scope>
    <source>
        <strain evidence="2">G11</strain>
    </source>
</reference>
<name>A0A9P6NNP6_9BASI</name>
<dbReference type="AlphaFoldDB" id="A0A9P6NNP6"/>
<feature type="region of interest" description="Disordered" evidence="1">
    <location>
        <begin position="315"/>
        <end position="342"/>
    </location>
</feature>
<organism evidence="2 3">
    <name type="scientific">Cronartium quercuum f. sp. fusiforme G11</name>
    <dbReference type="NCBI Taxonomy" id="708437"/>
    <lineage>
        <taxon>Eukaryota</taxon>
        <taxon>Fungi</taxon>
        <taxon>Dikarya</taxon>
        <taxon>Basidiomycota</taxon>
        <taxon>Pucciniomycotina</taxon>
        <taxon>Pucciniomycetes</taxon>
        <taxon>Pucciniales</taxon>
        <taxon>Coleosporiaceae</taxon>
        <taxon>Cronartium</taxon>
    </lineage>
</organism>
<comment type="caution">
    <text evidence="2">The sequence shown here is derived from an EMBL/GenBank/DDBJ whole genome shotgun (WGS) entry which is preliminary data.</text>
</comment>
<evidence type="ECO:0000256" key="1">
    <source>
        <dbReference type="SAM" id="MobiDB-lite"/>
    </source>
</evidence>
<dbReference type="EMBL" id="MU167229">
    <property type="protein sequence ID" value="KAG0149249.1"/>
    <property type="molecule type" value="Genomic_DNA"/>
</dbReference>
<evidence type="ECO:0000313" key="2">
    <source>
        <dbReference type="EMBL" id="KAG0149249.1"/>
    </source>
</evidence>
<evidence type="ECO:0000313" key="3">
    <source>
        <dbReference type="Proteomes" id="UP000886653"/>
    </source>
</evidence>
<protein>
    <submittedName>
        <fullName evidence="2">Uncharacterized protein</fullName>
    </submittedName>
</protein>
<accession>A0A9P6NNP6</accession>
<feature type="region of interest" description="Disordered" evidence="1">
    <location>
        <begin position="175"/>
        <end position="204"/>
    </location>
</feature>
<feature type="compositionally biased region" description="Polar residues" evidence="1">
    <location>
        <begin position="192"/>
        <end position="204"/>
    </location>
</feature>
<sequence>MCSYGVIFAGGATLHYRFPTSLLFHSTEPKGSFTFFVPFPTRPDLSYCRFDRTYPLDRSRQTIRKAWAANPAKTHMFRGGTAISQFERGECQTHFGLFAAPYSKCVCRLDETLMGCTFSIDCMPMGDLSDLEDITKSVDNIERSTVLQSSPKSHSQQFGEPAQDFKESNLNVHHDTHEDQSAHPLGFGGSSPWPQQANFQSDTDPNQRVQYWSNVESVPHVQKKKYNPFDDPIDCSVKPWEELLSYPMNPFEQPPSRLTNSFEQLFSYPANPFAQPLSYSKNPFEEPWSKSTNSFKPLSYPTHLFAQPRSYSTNPFEELSPHSTNPFADHGTTGTSIPQVSTERNVEAEAFNKWLIEQDLATSHLPSTLKVSEFKCTKSEIEAIFTRDTFKSLQKDHELAETLAVLGTEPHEGQLEKCIILLTSVLPVKTKQNELALISWEKFNEQLFCSNGNFAKLENYLNEETMNSIQKQAWENILIVKNLWDTDEIQRIPEVFSGLPLRMITLDIAVKKAMERFESLPDISGLKQCAPIIEGFCDQYFKNFRDHQLFNDSRVISAVKLLNGWMKLLKKYPDLTGLEKDMLKRFSRVHSLCMETLRNNKTHG</sequence>
<gene>
    <name evidence="2" type="ORF">CROQUDRAFT_105178</name>
</gene>
<keyword evidence="3" id="KW-1185">Reference proteome</keyword>
<proteinExistence type="predicted"/>
<dbReference type="Proteomes" id="UP000886653">
    <property type="component" value="Unassembled WGS sequence"/>
</dbReference>